<sequence length="334" mass="37302">MSSVSLAYAILIISTSISAVSANLTLLLLFVSHLKLRTDTWGLTLNLSLCDMIFGINVIAVAIYGSLGGGTLSNNGIACKIMGFMLVLLQLASLNSLVWATIDKFTEICFPLRYTQIFTKRRIWIILIFLWIYAIVVATLPFMGFGDYIFNKDVYVCLPSLNSTTMAYSVMLLSGGVITPISVIGILYIAIIHIARNQAKRGTFFCNDQHCYYVPIRSYFRNTLILIVSAFYLLVCWIPSVTIGFYEIFHTHKVPSIAQMASTWLIVLTSGINPWINSLAQRKYRSALGESWQKLRRSFQNMCFSSESNQNEGQSSIQAPQCLPGQNITSSIQT</sequence>
<evidence type="ECO:0000256" key="2">
    <source>
        <dbReference type="ARBA" id="ARBA00022475"/>
    </source>
</evidence>
<feature type="region of interest" description="Disordered" evidence="9">
    <location>
        <begin position="306"/>
        <end position="334"/>
    </location>
</feature>
<keyword evidence="13" id="KW-1185">Reference proteome</keyword>
<evidence type="ECO:0000313" key="13">
    <source>
        <dbReference type="Proteomes" id="UP000770717"/>
    </source>
</evidence>
<evidence type="ECO:0000259" key="11">
    <source>
        <dbReference type="PROSITE" id="PS50262"/>
    </source>
</evidence>
<keyword evidence="2" id="KW-1003">Cell membrane</keyword>
<proteinExistence type="predicted"/>
<dbReference type="AlphaFoldDB" id="A0A8J6F5F1"/>
<feature type="transmembrane region" description="Helical" evidence="10">
    <location>
        <begin position="123"/>
        <end position="146"/>
    </location>
</feature>
<keyword evidence="7" id="KW-0675">Receptor</keyword>
<evidence type="ECO:0000256" key="1">
    <source>
        <dbReference type="ARBA" id="ARBA00004651"/>
    </source>
</evidence>
<keyword evidence="3 10" id="KW-0812">Transmembrane</keyword>
<evidence type="ECO:0000256" key="5">
    <source>
        <dbReference type="ARBA" id="ARBA00023040"/>
    </source>
</evidence>
<dbReference type="Proteomes" id="UP000770717">
    <property type="component" value="Unassembled WGS sequence"/>
</dbReference>
<feature type="compositionally biased region" description="Low complexity" evidence="9">
    <location>
        <begin position="306"/>
        <end position="316"/>
    </location>
</feature>
<feature type="compositionally biased region" description="Polar residues" evidence="9">
    <location>
        <begin position="324"/>
        <end position="334"/>
    </location>
</feature>
<dbReference type="Pfam" id="PF00001">
    <property type="entry name" value="7tm_1"/>
    <property type="match status" value="1"/>
</dbReference>
<dbReference type="InterPro" id="IPR000276">
    <property type="entry name" value="GPCR_Rhodpsn"/>
</dbReference>
<dbReference type="PANTHER" id="PTHR22752">
    <property type="entry name" value="G PROTEIN-COUPLED RECEPTOR"/>
    <property type="match status" value="1"/>
</dbReference>
<feature type="domain" description="G-protein coupled receptors family 1 profile" evidence="11">
    <location>
        <begin position="22"/>
        <end position="277"/>
    </location>
</feature>
<dbReference type="GO" id="GO:0005886">
    <property type="term" value="C:plasma membrane"/>
    <property type="evidence" value="ECO:0007669"/>
    <property type="project" value="UniProtKB-SubCell"/>
</dbReference>
<feature type="transmembrane region" description="Helical" evidence="10">
    <location>
        <begin position="84"/>
        <end position="102"/>
    </location>
</feature>
<dbReference type="PRINTS" id="PR00237">
    <property type="entry name" value="GPCRRHODOPSN"/>
</dbReference>
<protein>
    <recommendedName>
        <fullName evidence="11">G-protein coupled receptors family 1 profile domain-containing protein</fullName>
    </recommendedName>
</protein>
<evidence type="ECO:0000256" key="10">
    <source>
        <dbReference type="SAM" id="Phobius"/>
    </source>
</evidence>
<organism evidence="12 13">
    <name type="scientific">Eleutherodactylus coqui</name>
    <name type="common">Puerto Rican coqui</name>
    <dbReference type="NCBI Taxonomy" id="57060"/>
    <lineage>
        <taxon>Eukaryota</taxon>
        <taxon>Metazoa</taxon>
        <taxon>Chordata</taxon>
        <taxon>Craniata</taxon>
        <taxon>Vertebrata</taxon>
        <taxon>Euteleostomi</taxon>
        <taxon>Amphibia</taxon>
        <taxon>Batrachia</taxon>
        <taxon>Anura</taxon>
        <taxon>Neobatrachia</taxon>
        <taxon>Hyloidea</taxon>
        <taxon>Eleutherodactylidae</taxon>
        <taxon>Eleutherodactylinae</taxon>
        <taxon>Eleutherodactylus</taxon>
        <taxon>Eleutherodactylus</taxon>
    </lineage>
</organism>
<dbReference type="Gene3D" id="1.20.1070.10">
    <property type="entry name" value="Rhodopsin 7-helix transmembrane proteins"/>
    <property type="match status" value="1"/>
</dbReference>
<evidence type="ECO:0000256" key="9">
    <source>
        <dbReference type="SAM" id="MobiDB-lite"/>
    </source>
</evidence>
<name>A0A8J6F5F1_ELECQ</name>
<comment type="caution">
    <text evidence="12">The sequence shown here is derived from an EMBL/GenBank/DDBJ whole genome shotgun (WGS) entry which is preliminary data.</text>
</comment>
<dbReference type="SUPFAM" id="SSF81321">
    <property type="entry name" value="Family A G protein-coupled receptor-like"/>
    <property type="match status" value="1"/>
</dbReference>
<evidence type="ECO:0000256" key="7">
    <source>
        <dbReference type="ARBA" id="ARBA00023170"/>
    </source>
</evidence>
<dbReference type="EMBL" id="WNTK01000006">
    <property type="protein sequence ID" value="KAG9480910.1"/>
    <property type="molecule type" value="Genomic_DNA"/>
</dbReference>
<keyword evidence="4 10" id="KW-1133">Transmembrane helix</keyword>
<keyword evidence="8" id="KW-0807">Transducer</keyword>
<dbReference type="CDD" id="cd00637">
    <property type="entry name" value="7tm_classA_rhodopsin-like"/>
    <property type="match status" value="1"/>
</dbReference>
<dbReference type="PROSITE" id="PS50262">
    <property type="entry name" value="G_PROTEIN_RECEP_F1_2"/>
    <property type="match status" value="1"/>
</dbReference>
<evidence type="ECO:0000313" key="12">
    <source>
        <dbReference type="EMBL" id="KAG9480910.1"/>
    </source>
</evidence>
<evidence type="ECO:0000256" key="3">
    <source>
        <dbReference type="ARBA" id="ARBA00022692"/>
    </source>
</evidence>
<evidence type="ECO:0000256" key="6">
    <source>
        <dbReference type="ARBA" id="ARBA00023136"/>
    </source>
</evidence>
<dbReference type="InterPro" id="IPR017452">
    <property type="entry name" value="GPCR_Rhodpsn_7TM"/>
</dbReference>
<feature type="transmembrane region" description="Helical" evidence="10">
    <location>
        <begin position="166"/>
        <end position="191"/>
    </location>
</feature>
<dbReference type="GO" id="GO:0004930">
    <property type="term" value="F:G protein-coupled receptor activity"/>
    <property type="evidence" value="ECO:0007669"/>
    <property type="project" value="UniProtKB-KW"/>
</dbReference>
<accession>A0A8J6F5F1</accession>
<feature type="transmembrane region" description="Helical" evidence="10">
    <location>
        <begin position="224"/>
        <end position="245"/>
    </location>
</feature>
<feature type="transmembrane region" description="Helical" evidence="10">
    <location>
        <begin position="257"/>
        <end position="276"/>
    </location>
</feature>
<keyword evidence="5" id="KW-0297">G-protein coupled receptor</keyword>
<evidence type="ECO:0000256" key="8">
    <source>
        <dbReference type="ARBA" id="ARBA00023224"/>
    </source>
</evidence>
<feature type="transmembrane region" description="Helical" evidence="10">
    <location>
        <begin position="6"/>
        <end position="31"/>
    </location>
</feature>
<dbReference type="OrthoDB" id="9938900at2759"/>
<feature type="transmembrane region" description="Helical" evidence="10">
    <location>
        <begin position="43"/>
        <end position="64"/>
    </location>
</feature>
<comment type="subcellular location">
    <subcellularLocation>
        <location evidence="1">Cell membrane</location>
        <topology evidence="1">Multi-pass membrane protein</topology>
    </subcellularLocation>
</comment>
<keyword evidence="6 10" id="KW-0472">Membrane</keyword>
<reference evidence="12" key="1">
    <citation type="thesis" date="2020" institute="ProQuest LLC" country="789 East Eisenhower Parkway, Ann Arbor, MI, USA">
        <title>Comparative Genomics and Chromosome Evolution.</title>
        <authorList>
            <person name="Mudd A.B."/>
        </authorList>
    </citation>
    <scope>NUCLEOTIDE SEQUENCE</scope>
    <source>
        <strain evidence="12">HN-11 Male</strain>
        <tissue evidence="12">Kidney and liver</tissue>
    </source>
</reference>
<gene>
    <name evidence="12" type="ORF">GDO78_010273</name>
</gene>
<dbReference type="PANTHER" id="PTHR22752:SF14">
    <property type="entry name" value="G-PROTEIN COUPLED RECEPTORS FAMILY 1 PROFILE DOMAIN-CONTAINING PROTEIN"/>
    <property type="match status" value="1"/>
</dbReference>
<evidence type="ECO:0000256" key="4">
    <source>
        <dbReference type="ARBA" id="ARBA00022989"/>
    </source>
</evidence>